<dbReference type="Proteomes" id="UP001275315">
    <property type="component" value="Unassembled WGS sequence"/>
</dbReference>
<reference evidence="1 2" key="1">
    <citation type="submission" date="2023-10" db="EMBL/GenBank/DDBJ databases">
        <title>Virgibacillus soli CC-YMP-6 genome.</title>
        <authorList>
            <person name="Miliotis G."/>
            <person name="Sengupta P."/>
            <person name="Hameed A."/>
            <person name="Chuvochina M."/>
            <person name="Mcdonagh F."/>
            <person name="Simpson A.C."/>
            <person name="Singh N.K."/>
            <person name="Rekha P.D."/>
            <person name="Raman K."/>
            <person name="Hugenholtz P."/>
            <person name="Venkateswaran K."/>
        </authorList>
    </citation>
    <scope>NUCLEOTIDE SEQUENCE [LARGE SCALE GENOMIC DNA]</scope>
    <source>
        <strain evidence="1 2">CC-YMP-6</strain>
    </source>
</reference>
<dbReference type="InterPro" id="IPR003718">
    <property type="entry name" value="OsmC/Ohr_fam"/>
</dbReference>
<gene>
    <name evidence="1" type="ORF">RWD45_01415</name>
</gene>
<evidence type="ECO:0000313" key="2">
    <source>
        <dbReference type="Proteomes" id="UP001275315"/>
    </source>
</evidence>
<keyword evidence="2" id="KW-1185">Reference proteome</keyword>
<dbReference type="InterPro" id="IPR036102">
    <property type="entry name" value="OsmC/Ohrsf"/>
</dbReference>
<name>A0ABU5CNW0_9BACI</name>
<organism evidence="1 2">
    <name type="scientific">Paracerasibacillus soli</name>
    <dbReference type="NCBI Taxonomy" id="480284"/>
    <lineage>
        <taxon>Bacteria</taxon>
        <taxon>Bacillati</taxon>
        <taxon>Bacillota</taxon>
        <taxon>Bacilli</taxon>
        <taxon>Bacillales</taxon>
        <taxon>Bacillaceae</taxon>
        <taxon>Paracerasibacillus</taxon>
    </lineage>
</organism>
<accession>A0ABU5CNW0</accession>
<dbReference type="InterPro" id="IPR015946">
    <property type="entry name" value="KH_dom-like_a/b"/>
</dbReference>
<sequence>MKFQLTEHGVSTEFDFGKLDISGDAQYGFRPFQLMVASIVGCSTSVFRKILVKQRIDIEDIICEAEVKRNPNEANKIEEIMLTYYVKGQQLKEEKLQKSLAIARKNCAMVRSVEDSITINETIIIVSK</sequence>
<comment type="caution">
    <text evidence="1">The sequence shown here is derived from an EMBL/GenBank/DDBJ whole genome shotgun (WGS) entry which is preliminary data.</text>
</comment>
<dbReference type="SUPFAM" id="SSF82784">
    <property type="entry name" value="OsmC-like"/>
    <property type="match status" value="1"/>
</dbReference>
<dbReference type="RefSeq" id="WP_320378339.1">
    <property type="nucleotide sequence ID" value="NZ_JAWDIQ010000001.1"/>
</dbReference>
<evidence type="ECO:0000313" key="1">
    <source>
        <dbReference type="EMBL" id="MDY0407532.1"/>
    </source>
</evidence>
<protein>
    <submittedName>
        <fullName evidence="1">OsmC family protein</fullName>
    </submittedName>
</protein>
<dbReference type="Gene3D" id="3.30.300.20">
    <property type="match status" value="1"/>
</dbReference>
<dbReference type="EMBL" id="JAWDIQ010000001">
    <property type="protein sequence ID" value="MDY0407532.1"/>
    <property type="molecule type" value="Genomic_DNA"/>
</dbReference>
<dbReference type="PANTHER" id="PTHR34352">
    <property type="entry name" value="PROTEIN YHFA"/>
    <property type="match status" value="1"/>
</dbReference>
<dbReference type="PANTHER" id="PTHR34352:SF1">
    <property type="entry name" value="PROTEIN YHFA"/>
    <property type="match status" value="1"/>
</dbReference>
<dbReference type="Pfam" id="PF02566">
    <property type="entry name" value="OsmC"/>
    <property type="match status" value="1"/>
</dbReference>
<proteinExistence type="predicted"/>